<reference evidence="2" key="2">
    <citation type="submission" date="2020-09" db="EMBL/GenBank/DDBJ databases">
        <authorList>
            <person name="Sun Q."/>
            <person name="Zhou Y."/>
        </authorList>
    </citation>
    <scope>NUCLEOTIDE SEQUENCE</scope>
    <source>
        <strain evidence="2">CGMCC 4.5737</strain>
    </source>
</reference>
<evidence type="ECO:0000313" key="2">
    <source>
        <dbReference type="EMBL" id="GGM52218.1"/>
    </source>
</evidence>
<name>A0A8J3CDR3_9PSEU</name>
<dbReference type="EMBL" id="BMMK01000009">
    <property type="protein sequence ID" value="GGM52218.1"/>
    <property type="molecule type" value="Genomic_DNA"/>
</dbReference>
<keyword evidence="3" id="KW-1185">Reference proteome</keyword>
<comment type="caution">
    <text evidence="2">The sequence shown here is derived from an EMBL/GenBank/DDBJ whole genome shotgun (WGS) entry which is preliminary data.</text>
</comment>
<accession>A0A8J3CDR3</accession>
<evidence type="ECO:0000256" key="1">
    <source>
        <dbReference type="SAM" id="MobiDB-lite"/>
    </source>
</evidence>
<reference evidence="2" key="1">
    <citation type="journal article" date="2014" name="Int. J. Syst. Evol. Microbiol.">
        <title>Complete genome sequence of Corynebacterium casei LMG S-19264T (=DSM 44701T), isolated from a smear-ripened cheese.</title>
        <authorList>
            <consortium name="US DOE Joint Genome Institute (JGI-PGF)"/>
            <person name="Walter F."/>
            <person name="Albersmeier A."/>
            <person name="Kalinowski J."/>
            <person name="Ruckert C."/>
        </authorList>
    </citation>
    <scope>NUCLEOTIDE SEQUENCE</scope>
    <source>
        <strain evidence="2">CGMCC 4.5737</strain>
    </source>
</reference>
<sequence>MALLITFVPDTAWAVTGPHRRPIVTDARPLDQSAPANNHGPHTLLTRSDRWLALGQPTPTGHVPSPGRGTHQATPWWQLPVIGFWIPLWSGREQYRVNLVSTTQCNRLASGPAKAQVSLLFGVISRRVVKLTLPAPSSQVSDVQCPAQHRHGTAGENDPVPASRDTHNPSSG</sequence>
<gene>
    <name evidence="2" type="ORF">GCM10012275_23950</name>
</gene>
<protein>
    <submittedName>
        <fullName evidence="2">Uncharacterized protein</fullName>
    </submittedName>
</protein>
<proteinExistence type="predicted"/>
<organism evidence="2 3">
    <name type="scientific">Longimycelium tulufanense</name>
    <dbReference type="NCBI Taxonomy" id="907463"/>
    <lineage>
        <taxon>Bacteria</taxon>
        <taxon>Bacillati</taxon>
        <taxon>Actinomycetota</taxon>
        <taxon>Actinomycetes</taxon>
        <taxon>Pseudonocardiales</taxon>
        <taxon>Pseudonocardiaceae</taxon>
        <taxon>Longimycelium</taxon>
    </lineage>
</organism>
<dbReference type="Proteomes" id="UP000637578">
    <property type="component" value="Unassembled WGS sequence"/>
</dbReference>
<evidence type="ECO:0000313" key="3">
    <source>
        <dbReference type="Proteomes" id="UP000637578"/>
    </source>
</evidence>
<feature type="region of interest" description="Disordered" evidence="1">
    <location>
        <begin position="139"/>
        <end position="172"/>
    </location>
</feature>
<dbReference type="AlphaFoldDB" id="A0A8J3CDR3"/>